<dbReference type="PANTHER" id="PTHR39160">
    <property type="entry name" value="CELL WALL-BINDING PROTEIN YOCH"/>
    <property type="match status" value="1"/>
</dbReference>
<dbReference type="InterPro" id="IPR011098">
    <property type="entry name" value="G5_dom"/>
</dbReference>
<organism evidence="4 5">
    <name type="scientific">Bacillus salipaludis</name>
    <dbReference type="NCBI Taxonomy" id="2547811"/>
    <lineage>
        <taxon>Bacteria</taxon>
        <taxon>Bacillati</taxon>
        <taxon>Bacillota</taxon>
        <taxon>Bacilli</taxon>
        <taxon>Bacillales</taxon>
        <taxon>Bacillaceae</taxon>
        <taxon>Bacillus</taxon>
    </lineage>
</organism>
<dbReference type="EMBL" id="JAVGVR010000001">
    <property type="protein sequence ID" value="MDQ6595377.1"/>
    <property type="molecule type" value="Genomic_DNA"/>
</dbReference>
<dbReference type="SUPFAM" id="SSF50685">
    <property type="entry name" value="Barwin-like endoglucanases"/>
    <property type="match status" value="1"/>
</dbReference>
<accession>A0A4R5VL28</accession>
<proteinExistence type="predicted"/>
<name>A0A4R5VL28_9BACI</name>
<dbReference type="AlphaFoldDB" id="A0A4R5VL28"/>
<keyword evidence="6" id="KW-1185">Reference proteome</keyword>
<dbReference type="InterPro" id="IPR036908">
    <property type="entry name" value="RlpA-like_sf"/>
</dbReference>
<dbReference type="PROSITE" id="PS51109">
    <property type="entry name" value="G5"/>
    <property type="match status" value="1"/>
</dbReference>
<dbReference type="PANTHER" id="PTHR39160:SF4">
    <property type="entry name" value="RESUSCITATION-PROMOTING FACTOR RPFB"/>
    <property type="match status" value="1"/>
</dbReference>
<evidence type="ECO:0000313" key="4">
    <source>
        <dbReference type="EMBL" id="TDK57180.1"/>
    </source>
</evidence>
<dbReference type="Gene3D" id="2.20.230.10">
    <property type="entry name" value="Resuscitation-promoting factor rpfb"/>
    <property type="match status" value="1"/>
</dbReference>
<keyword evidence="1" id="KW-0732">Signal</keyword>
<sequence length="393" mass="44120">MKNLISRSVSKKKWPIVFTSLLVFAGALSFLVFEGSKKTVAMTLNGQERIVKTHADTVKEVFDELGLKIRSQDYLFPSTNSNVKDDQKIVWKQAKQVTIVKDNEKKTVWTTADTVAELLRNQKFSIKEHDQVFPNPQKQIRNKMKINIKAAFHLTYVDGGKKKKVWSTSTTVADFLTQQGIKLKSLDRVEPSLTATVKKNNVIHVIRVEKVTDVVEEPVHFAVITKKDESLAKGKEKTVKEGQKGLVSREYEVFYENGKEVSRELINEQKLKEKQDKIVAVGTKELDLQVSRGERDTGKEFYVSTTAYTADCNGCSGRTATGINLRANPNVKVIAVDPNIIPLGTKVFVEGYGYAVAADTGSAINGYKIDVFFPSRSQAFRWGVRKVKIKVLN</sequence>
<dbReference type="Proteomes" id="UP000295132">
    <property type="component" value="Unassembled WGS sequence"/>
</dbReference>
<dbReference type="InterPro" id="IPR007137">
    <property type="entry name" value="DUF348"/>
</dbReference>
<protein>
    <submittedName>
        <fullName evidence="4">DUF348 domain-containing protein</fullName>
    </submittedName>
    <submittedName>
        <fullName evidence="3">Ubiquitin-like domain-containing protein</fullName>
    </submittedName>
</protein>
<gene>
    <name evidence="4" type="ORF">E2K98_26165</name>
    <name evidence="3" type="ORF">RCG21_02785</name>
</gene>
<dbReference type="InterPro" id="IPR051933">
    <property type="entry name" value="Resuscitation_pf_RpfB"/>
</dbReference>
<feature type="domain" description="G5" evidence="2">
    <location>
        <begin position="205"/>
        <end position="285"/>
    </location>
</feature>
<reference evidence="3" key="2">
    <citation type="submission" date="2023-08" db="EMBL/GenBank/DDBJ databases">
        <title>Nitrogen cycling bacteria in agricultural field soils.</title>
        <authorList>
            <person name="Jang J."/>
        </authorList>
    </citation>
    <scope>NUCLEOTIDE SEQUENCE</scope>
    <source>
        <strain evidence="3">PS3-36</strain>
    </source>
</reference>
<comment type="caution">
    <text evidence="4">The sequence shown here is derived from an EMBL/GenBank/DDBJ whole genome shotgun (WGS) entry which is preliminary data.</text>
</comment>
<dbReference type="CDD" id="cd22786">
    <property type="entry name" value="DPBB_YuiC-like"/>
    <property type="match status" value="1"/>
</dbReference>
<dbReference type="RefSeq" id="WP_133339420.1">
    <property type="nucleotide sequence ID" value="NZ_JAVGVR010000001.1"/>
</dbReference>
<dbReference type="Proteomes" id="UP001178888">
    <property type="component" value="Unassembled WGS sequence"/>
</dbReference>
<evidence type="ECO:0000313" key="5">
    <source>
        <dbReference type="Proteomes" id="UP000295132"/>
    </source>
</evidence>
<evidence type="ECO:0000256" key="1">
    <source>
        <dbReference type="ARBA" id="ARBA00022729"/>
    </source>
</evidence>
<dbReference type="GO" id="GO:0004553">
    <property type="term" value="F:hydrolase activity, hydrolyzing O-glycosyl compounds"/>
    <property type="evidence" value="ECO:0007669"/>
    <property type="project" value="InterPro"/>
</dbReference>
<evidence type="ECO:0000259" key="2">
    <source>
        <dbReference type="PROSITE" id="PS51109"/>
    </source>
</evidence>
<dbReference type="Pfam" id="PF03990">
    <property type="entry name" value="DUF348"/>
    <property type="match status" value="3"/>
</dbReference>
<evidence type="ECO:0000313" key="6">
    <source>
        <dbReference type="Proteomes" id="UP001178888"/>
    </source>
</evidence>
<reference evidence="4 5" key="1">
    <citation type="submission" date="2019-03" db="EMBL/GenBank/DDBJ databases">
        <title>Bacillus niacini sp. nov. a Nicotinate-Metabolizing Mesophile Isolated from Soil.</title>
        <authorList>
            <person name="Zhang G."/>
        </authorList>
    </citation>
    <scope>NUCLEOTIDE SEQUENCE [LARGE SCALE GENOMIC DNA]</scope>
    <source>
        <strain evidence="4 5">WN066</strain>
    </source>
</reference>
<dbReference type="EMBL" id="SMYO01000021">
    <property type="protein sequence ID" value="TDK57180.1"/>
    <property type="molecule type" value="Genomic_DNA"/>
</dbReference>
<dbReference type="SMART" id="SM01208">
    <property type="entry name" value="G5"/>
    <property type="match status" value="1"/>
</dbReference>
<dbReference type="GO" id="GO:0019867">
    <property type="term" value="C:outer membrane"/>
    <property type="evidence" value="ECO:0007669"/>
    <property type="project" value="InterPro"/>
</dbReference>
<dbReference type="Gene3D" id="2.40.40.10">
    <property type="entry name" value="RlpA-like domain"/>
    <property type="match status" value="1"/>
</dbReference>
<dbReference type="GO" id="GO:0009254">
    <property type="term" value="P:peptidoglycan turnover"/>
    <property type="evidence" value="ECO:0007669"/>
    <property type="project" value="InterPro"/>
</dbReference>
<evidence type="ECO:0000313" key="3">
    <source>
        <dbReference type="EMBL" id="MDQ6595377.1"/>
    </source>
</evidence>
<dbReference type="InterPro" id="IPR010611">
    <property type="entry name" value="3D_dom"/>
</dbReference>
<dbReference type="Pfam" id="PF07501">
    <property type="entry name" value="G5"/>
    <property type="match status" value="1"/>
</dbReference>
<dbReference type="Pfam" id="PF06725">
    <property type="entry name" value="3D"/>
    <property type="match status" value="1"/>
</dbReference>